<dbReference type="Gene3D" id="1.10.1780.10">
    <property type="entry name" value="Clp, N-terminal domain"/>
    <property type="match status" value="1"/>
</dbReference>
<evidence type="ECO:0000259" key="3">
    <source>
        <dbReference type="PROSITE" id="PS51903"/>
    </source>
</evidence>
<keyword evidence="1" id="KW-0677">Repeat</keyword>
<dbReference type="PROSITE" id="PS51903">
    <property type="entry name" value="CLP_R"/>
    <property type="match status" value="1"/>
</dbReference>
<dbReference type="RefSeq" id="WP_184743941.1">
    <property type="nucleotide sequence ID" value="NZ_JACHJF010000029.1"/>
</dbReference>
<sequence length="186" mass="19342">MQSRTRDIGPAGTACEDRLSVELASVVAGARRRAVRDGDRQIDTAHLLHTLLEADPETRLVLDGGTGRVVRLLGYLVQRAIGYGLRWSGTAEDSGALPARSDSRAPGWSPPAAAALEGAAVRARARGADRVAGVDLLAALARDRDCRAAEVLRRAGIDPGALVAGLDGVPRRDPGSGGVRPAGEMP</sequence>
<dbReference type="InterPro" id="IPR036628">
    <property type="entry name" value="Clp_N_dom_sf"/>
</dbReference>
<reference evidence="4 5" key="1">
    <citation type="submission" date="2020-08" db="EMBL/GenBank/DDBJ databases">
        <title>Genomic Encyclopedia of Type Strains, Phase III (KMG-III): the genomes of soil and plant-associated and newly described type strains.</title>
        <authorList>
            <person name="Whitman W."/>
        </authorList>
    </citation>
    <scope>NUCLEOTIDE SEQUENCE [LARGE SCALE GENOMIC DNA]</scope>
    <source>
        <strain evidence="4 5">CECT 3259</strain>
    </source>
</reference>
<proteinExistence type="predicted"/>
<feature type="region of interest" description="Disordered" evidence="2">
    <location>
        <begin position="166"/>
        <end position="186"/>
    </location>
</feature>
<evidence type="ECO:0000256" key="2">
    <source>
        <dbReference type="SAM" id="MobiDB-lite"/>
    </source>
</evidence>
<keyword evidence="4" id="KW-0067">ATP-binding</keyword>
<dbReference type="Proteomes" id="UP000528608">
    <property type="component" value="Unassembled WGS sequence"/>
</dbReference>
<dbReference type="EMBL" id="JACHJF010000029">
    <property type="protein sequence ID" value="MBB5122533.1"/>
    <property type="molecule type" value="Genomic_DNA"/>
</dbReference>
<name>A0A7W8BIF5_STREU</name>
<accession>A0A7W8BIF5</accession>
<gene>
    <name evidence="4" type="ORF">FHS36_006006</name>
</gene>
<evidence type="ECO:0000313" key="4">
    <source>
        <dbReference type="EMBL" id="MBB5122533.1"/>
    </source>
</evidence>
<evidence type="ECO:0000313" key="5">
    <source>
        <dbReference type="Proteomes" id="UP000528608"/>
    </source>
</evidence>
<dbReference type="AlphaFoldDB" id="A0A7W8BIF5"/>
<keyword evidence="4" id="KW-0378">Hydrolase</keyword>
<dbReference type="GO" id="GO:0008233">
    <property type="term" value="F:peptidase activity"/>
    <property type="evidence" value="ECO:0007669"/>
    <property type="project" value="UniProtKB-KW"/>
</dbReference>
<feature type="region of interest" description="Disordered" evidence="2">
    <location>
        <begin position="91"/>
        <end position="110"/>
    </location>
</feature>
<feature type="domain" description="Clp R" evidence="3">
    <location>
        <begin position="16"/>
        <end position="173"/>
    </location>
</feature>
<dbReference type="SUPFAM" id="SSF81923">
    <property type="entry name" value="Double Clp-N motif"/>
    <property type="match status" value="1"/>
</dbReference>
<keyword evidence="4" id="KW-0645">Protease</keyword>
<keyword evidence="4" id="KW-0547">Nucleotide-binding</keyword>
<dbReference type="GO" id="GO:0006508">
    <property type="term" value="P:proteolysis"/>
    <property type="evidence" value="ECO:0007669"/>
    <property type="project" value="UniProtKB-KW"/>
</dbReference>
<comment type="caution">
    <text evidence="4">The sequence shown here is derived from an EMBL/GenBank/DDBJ whole genome shotgun (WGS) entry which is preliminary data.</text>
</comment>
<dbReference type="InterPro" id="IPR004176">
    <property type="entry name" value="Clp_R_N"/>
</dbReference>
<dbReference type="GO" id="GO:0005524">
    <property type="term" value="F:ATP binding"/>
    <property type="evidence" value="ECO:0007669"/>
    <property type="project" value="UniProtKB-KW"/>
</dbReference>
<protein>
    <submittedName>
        <fullName evidence="4">ATP-dependent Clp protease ATP-binding subunit ClpA</fullName>
    </submittedName>
</protein>
<organism evidence="4 5">
    <name type="scientific">Streptomyces eurocidicus</name>
    <name type="common">Streptoverticillium eurocidicus</name>
    <dbReference type="NCBI Taxonomy" id="66423"/>
    <lineage>
        <taxon>Bacteria</taxon>
        <taxon>Bacillati</taxon>
        <taxon>Actinomycetota</taxon>
        <taxon>Actinomycetes</taxon>
        <taxon>Kitasatosporales</taxon>
        <taxon>Streptomycetaceae</taxon>
        <taxon>Streptomyces</taxon>
    </lineage>
</organism>
<evidence type="ECO:0000256" key="1">
    <source>
        <dbReference type="PROSITE-ProRule" id="PRU01251"/>
    </source>
</evidence>